<dbReference type="InterPro" id="IPR017441">
    <property type="entry name" value="Protein_kinase_ATP_BS"/>
</dbReference>
<feature type="domain" description="Protein kinase" evidence="6">
    <location>
        <begin position="107"/>
        <end position="399"/>
    </location>
</feature>
<keyword evidence="5" id="KW-1133">Transmembrane helix</keyword>
<organism evidence="7 8">
    <name type="scientific">Ranitomeya imitator</name>
    <name type="common">mimic poison frog</name>
    <dbReference type="NCBI Taxonomy" id="111125"/>
    <lineage>
        <taxon>Eukaryota</taxon>
        <taxon>Metazoa</taxon>
        <taxon>Chordata</taxon>
        <taxon>Craniata</taxon>
        <taxon>Vertebrata</taxon>
        <taxon>Euteleostomi</taxon>
        <taxon>Amphibia</taxon>
        <taxon>Batrachia</taxon>
        <taxon>Anura</taxon>
        <taxon>Neobatrachia</taxon>
        <taxon>Hyloidea</taxon>
        <taxon>Dendrobatidae</taxon>
        <taxon>Dendrobatinae</taxon>
        <taxon>Ranitomeya</taxon>
    </lineage>
</organism>
<keyword evidence="5" id="KW-0472">Membrane</keyword>
<dbReference type="Proteomes" id="UP001176940">
    <property type="component" value="Unassembled WGS sequence"/>
</dbReference>
<keyword evidence="2 4" id="KW-0547">Nucleotide-binding</keyword>
<name>A0ABN9M2J6_9NEOB</name>
<dbReference type="InterPro" id="IPR001245">
    <property type="entry name" value="Ser-Thr/Tyr_kinase_cat_dom"/>
</dbReference>
<dbReference type="PROSITE" id="PS50011">
    <property type="entry name" value="PROTEIN_KINASE_DOM"/>
    <property type="match status" value="1"/>
</dbReference>
<dbReference type="Gene3D" id="3.30.200.20">
    <property type="entry name" value="Phosphorylase Kinase, domain 1"/>
    <property type="match status" value="1"/>
</dbReference>
<evidence type="ECO:0000256" key="1">
    <source>
        <dbReference type="ARBA" id="ARBA00004479"/>
    </source>
</evidence>
<evidence type="ECO:0000256" key="2">
    <source>
        <dbReference type="ARBA" id="ARBA00022741"/>
    </source>
</evidence>
<dbReference type="EMBL" id="CAUEEQ010043471">
    <property type="protein sequence ID" value="CAJ0957300.1"/>
    <property type="molecule type" value="Genomic_DNA"/>
</dbReference>
<dbReference type="InterPro" id="IPR050122">
    <property type="entry name" value="RTK"/>
</dbReference>
<comment type="caution">
    <text evidence="7">The sequence shown here is derived from an EMBL/GenBank/DDBJ whole genome shotgun (WGS) entry which is preliminary data.</text>
</comment>
<dbReference type="SUPFAM" id="SSF56112">
    <property type="entry name" value="Protein kinase-like (PK-like)"/>
    <property type="match status" value="1"/>
</dbReference>
<sequence>MWTLEPVQCELCMELNTLELETPGAQTEGDNETEQSYLILPTVTGICSLFFVILFALILRKYKKKYKYEGQLQMLQYIGPSDNDYIYIDFHVLPYDMKKWEFPRENLEFGDTIGSGAFGKVVTAKAFGISKSGVSRQVAVKMLKENPDASEKDALMSELKMMTQIEHHDNIVNLLGACTLSGPIYLIFEYCPHGDLLNYLKSKRDSFHKTWSDVVKDNSFTFYHNFNQDEKFRFFKVATFCFDDCFAHSWHSLDELPEVVTGNGFPTILKEFRDALHLLALLPSLCSPAHPKPSRLSSGLLLIDNALSSEYILPSSRDRAVTALSNSSYSCLTTEQESDENQHNLEFSTTQPEILQAEEIKYQNTKKYDEEDLNILTLEDLLSFSCQVAKGMEFLESKL</sequence>
<protein>
    <recommendedName>
        <fullName evidence="6">Protein kinase domain-containing protein</fullName>
    </recommendedName>
</protein>
<dbReference type="PIRSF" id="PIRSF000615">
    <property type="entry name" value="TyrPK_CSF1-R"/>
    <property type="match status" value="1"/>
</dbReference>
<keyword evidence="5" id="KW-0812">Transmembrane</keyword>
<accession>A0ABN9M2J6</accession>
<keyword evidence="3 4" id="KW-0067">ATP-binding</keyword>
<dbReference type="Pfam" id="PF07714">
    <property type="entry name" value="PK_Tyr_Ser-Thr"/>
    <property type="match status" value="1"/>
</dbReference>
<dbReference type="PANTHER" id="PTHR24416">
    <property type="entry name" value="TYROSINE-PROTEIN KINASE RECEPTOR"/>
    <property type="match status" value="1"/>
</dbReference>
<evidence type="ECO:0000313" key="8">
    <source>
        <dbReference type="Proteomes" id="UP001176940"/>
    </source>
</evidence>
<feature type="binding site" evidence="4">
    <location>
        <position position="141"/>
    </location>
    <ligand>
        <name>ATP</name>
        <dbReference type="ChEBI" id="CHEBI:30616"/>
    </ligand>
</feature>
<comment type="subcellular location">
    <subcellularLocation>
        <location evidence="1">Membrane</location>
        <topology evidence="1">Single-pass type I membrane protein</topology>
    </subcellularLocation>
</comment>
<evidence type="ECO:0000256" key="4">
    <source>
        <dbReference type="PROSITE-ProRule" id="PRU10141"/>
    </source>
</evidence>
<evidence type="ECO:0000313" key="7">
    <source>
        <dbReference type="EMBL" id="CAJ0957300.1"/>
    </source>
</evidence>
<dbReference type="InterPro" id="IPR000719">
    <property type="entry name" value="Prot_kinase_dom"/>
</dbReference>
<feature type="non-terminal residue" evidence="7">
    <location>
        <position position="399"/>
    </location>
</feature>
<keyword evidence="8" id="KW-1185">Reference proteome</keyword>
<proteinExistence type="predicted"/>
<gene>
    <name evidence="7" type="ORF">RIMI_LOCUS15876376</name>
</gene>
<evidence type="ECO:0000259" key="6">
    <source>
        <dbReference type="PROSITE" id="PS50011"/>
    </source>
</evidence>
<feature type="transmembrane region" description="Helical" evidence="5">
    <location>
        <begin position="37"/>
        <end position="59"/>
    </location>
</feature>
<evidence type="ECO:0000256" key="5">
    <source>
        <dbReference type="SAM" id="Phobius"/>
    </source>
</evidence>
<dbReference type="InterPro" id="IPR011009">
    <property type="entry name" value="Kinase-like_dom_sf"/>
</dbReference>
<reference evidence="7" key="1">
    <citation type="submission" date="2023-07" db="EMBL/GenBank/DDBJ databases">
        <authorList>
            <person name="Stuckert A."/>
        </authorList>
    </citation>
    <scope>NUCLEOTIDE SEQUENCE</scope>
</reference>
<dbReference type="PROSITE" id="PS00107">
    <property type="entry name" value="PROTEIN_KINASE_ATP"/>
    <property type="match status" value="1"/>
</dbReference>
<dbReference type="PANTHER" id="PTHR24416:SF356">
    <property type="entry name" value="RECEPTOR-TYPE TYROSINE-PROTEIN KINASE FLT3"/>
    <property type="match status" value="1"/>
</dbReference>
<evidence type="ECO:0000256" key="3">
    <source>
        <dbReference type="ARBA" id="ARBA00022840"/>
    </source>
</evidence>